<proteinExistence type="predicted"/>
<comment type="caution">
    <text evidence="5">The sequence shown here is derived from an EMBL/GenBank/DDBJ whole genome shotgun (WGS) entry which is preliminary data.</text>
</comment>
<evidence type="ECO:0000256" key="2">
    <source>
        <dbReference type="ARBA" id="ARBA00022737"/>
    </source>
</evidence>
<dbReference type="AlphaFoldDB" id="A0A9D1TB24"/>
<dbReference type="PANTHER" id="PTHR10587:SF133">
    <property type="entry name" value="CHITIN DEACETYLASE 1-RELATED"/>
    <property type="match status" value="1"/>
</dbReference>
<dbReference type="InterPro" id="IPR018337">
    <property type="entry name" value="Cell_wall/Cho-bd_repeat"/>
</dbReference>
<dbReference type="GO" id="GO:0005975">
    <property type="term" value="P:carbohydrate metabolic process"/>
    <property type="evidence" value="ECO:0007669"/>
    <property type="project" value="InterPro"/>
</dbReference>
<keyword evidence="2" id="KW-0677">Repeat</keyword>
<dbReference type="Gene3D" id="3.20.20.370">
    <property type="entry name" value="Glycoside hydrolase/deacetylase"/>
    <property type="match status" value="1"/>
</dbReference>
<dbReference type="Gene3D" id="2.10.270.10">
    <property type="entry name" value="Cholin Binding"/>
    <property type="match status" value="1"/>
</dbReference>
<dbReference type="GO" id="GO:0016020">
    <property type="term" value="C:membrane"/>
    <property type="evidence" value="ECO:0007669"/>
    <property type="project" value="TreeGrafter"/>
</dbReference>
<gene>
    <name evidence="5" type="ORF">IAB71_10565</name>
</gene>
<evidence type="ECO:0000259" key="4">
    <source>
        <dbReference type="PROSITE" id="PS51677"/>
    </source>
</evidence>
<evidence type="ECO:0000256" key="1">
    <source>
        <dbReference type="ARBA" id="ARBA00022723"/>
    </source>
</evidence>
<dbReference type="PROSITE" id="PS51677">
    <property type="entry name" value="NODB"/>
    <property type="match status" value="1"/>
</dbReference>
<protein>
    <submittedName>
        <fullName evidence="5">Polysaccharide deacetylase family protein</fullName>
    </submittedName>
</protein>
<dbReference type="InterPro" id="IPR050248">
    <property type="entry name" value="Polysacc_deacetylase_ArnD"/>
</dbReference>
<reference evidence="5" key="2">
    <citation type="journal article" date="2021" name="PeerJ">
        <title>Extensive microbial diversity within the chicken gut microbiome revealed by metagenomics and culture.</title>
        <authorList>
            <person name="Gilroy R."/>
            <person name="Ravi A."/>
            <person name="Getino M."/>
            <person name="Pursley I."/>
            <person name="Horton D.L."/>
            <person name="Alikhan N.F."/>
            <person name="Baker D."/>
            <person name="Gharbi K."/>
            <person name="Hall N."/>
            <person name="Watson M."/>
            <person name="Adriaenssens E.M."/>
            <person name="Foster-Nyarko E."/>
            <person name="Jarju S."/>
            <person name="Secka A."/>
            <person name="Antonio M."/>
            <person name="Oren A."/>
            <person name="Chaudhuri R.R."/>
            <person name="La Ragione R."/>
            <person name="Hildebrand F."/>
            <person name="Pallen M.J."/>
        </authorList>
    </citation>
    <scope>NUCLEOTIDE SEQUENCE</scope>
    <source>
        <strain evidence="5">CHK188-20938</strain>
    </source>
</reference>
<name>A0A9D1TB24_9FIRM</name>
<dbReference type="SUPFAM" id="SSF88713">
    <property type="entry name" value="Glycoside hydrolase/deacetylase"/>
    <property type="match status" value="1"/>
</dbReference>
<keyword evidence="3" id="KW-0378">Hydrolase</keyword>
<dbReference type="PANTHER" id="PTHR10587">
    <property type="entry name" value="GLYCOSYL TRANSFERASE-RELATED"/>
    <property type="match status" value="1"/>
</dbReference>
<dbReference type="EMBL" id="DVOO01000030">
    <property type="protein sequence ID" value="HIV26201.1"/>
    <property type="molecule type" value="Genomic_DNA"/>
</dbReference>
<dbReference type="Proteomes" id="UP000824169">
    <property type="component" value="Unassembled WGS sequence"/>
</dbReference>
<reference evidence="5" key="1">
    <citation type="submission" date="2020-10" db="EMBL/GenBank/DDBJ databases">
        <authorList>
            <person name="Gilroy R."/>
        </authorList>
    </citation>
    <scope>NUCLEOTIDE SEQUENCE</scope>
    <source>
        <strain evidence="5">CHK188-20938</strain>
    </source>
</reference>
<accession>A0A9D1TB24</accession>
<evidence type="ECO:0000313" key="5">
    <source>
        <dbReference type="EMBL" id="HIV26201.1"/>
    </source>
</evidence>
<dbReference type="Pfam" id="PF19127">
    <property type="entry name" value="Choline_bind_3"/>
    <property type="match status" value="1"/>
</dbReference>
<keyword evidence="1" id="KW-0479">Metal-binding</keyword>
<organism evidence="5 6">
    <name type="scientific">Candidatus Scatomonas pullistercoris</name>
    <dbReference type="NCBI Taxonomy" id="2840920"/>
    <lineage>
        <taxon>Bacteria</taxon>
        <taxon>Bacillati</taxon>
        <taxon>Bacillota</taxon>
        <taxon>Clostridia</taxon>
        <taxon>Lachnospirales</taxon>
        <taxon>Lachnospiraceae</taxon>
        <taxon>Lachnospiraceae incertae sedis</taxon>
        <taxon>Candidatus Scatomonas</taxon>
    </lineage>
</organism>
<dbReference type="InterPro" id="IPR011330">
    <property type="entry name" value="Glyco_hydro/deAcase_b/a-brl"/>
</dbReference>
<sequence>MSRETIRMRRRRRRRAARIRRGIRVGMFACLVLIEASVGSAIMGARGARQEADTEQQQIAAAPVMLQMPEKEDGSGRAGQALRTGRKTLVQTLSGWQQDSQGWWYACDETTNYINGWATIDGKNYHFDREGYRDTGWTAIGGEGCYFDEEGIYDPDADSSMLIALTFDDGPSKYTGRLLDLLENTGAKATFFMLGRQVEKYGAETISRMNELGCVIGSHSYDHTNLKEAGADTARQQFEQTDALIAQYNNGEGAQVIRFPYGEYTKELAADTGRACIFWDVDSMDWDSQDAQAIKEKVSSSIDGGDIILMHDIYESTVAACEELIPQLQAQGYQMVTIEELAAANGYELKPGVTYFGFTDFEKERGTVTDEGREAPQ</sequence>
<dbReference type="SUPFAM" id="SSF69360">
    <property type="entry name" value="Cell wall binding repeat"/>
    <property type="match status" value="1"/>
</dbReference>
<dbReference type="Pfam" id="PF01522">
    <property type="entry name" value="Polysacc_deac_1"/>
    <property type="match status" value="1"/>
</dbReference>
<dbReference type="GO" id="GO:0046872">
    <property type="term" value="F:metal ion binding"/>
    <property type="evidence" value="ECO:0007669"/>
    <property type="project" value="UniProtKB-KW"/>
</dbReference>
<dbReference type="InterPro" id="IPR002509">
    <property type="entry name" value="NODB_dom"/>
</dbReference>
<evidence type="ECO:0000313" key="6">
    <source>
        <dbReference type="Proteomes" id="UP000824169"/>
    </source>
</evidence>
<evidence type="ECO:0000256" key="3">
    <source>
        <dbReference type="ARBA" id="ARBA00022801"/>
    </source>
</evidence>
<dbReference type="GO" id="GO:0016810">
    <property type="term" value="F:hydrolase activity, acting on carbon-nitrogen (but not peptide) bonds"/>
    <property type="evidence" value="ECO:0007669"/>
    <property type="project" value="InterPro"/>
</dbReference>
<feature type="domain" description="NodB homology" evidence="4">
    <location>
        <begin position="161"/>
        <end position="336"/>
    </location>
</feature>